<keyword evidence="13 21" id="KW-0472">Membrane</keyword>
<name>A0A6A3BFY9_HIBSY</name>
<comment type="function">
    <text evidence="18">Serine/threonine-protein kinase that may function as a signaling receptor of extracellular matrix component. Binding to pectin may have significance in the control of cell expansion, morphogenesis and development.</text>
</comment>
<protein>
    <submittedName>
        <fullName evidence="25">Gibberellin 20-oxidase</fullName>
    </submittedName>
</protein>
<evidence type="ECO:0000259" key="24">
    <source>
        <dbReference type="PROSITE" id="PS50026"/>
    </source>
</evidence>
<evidence type="ECO:0000256" key="13">
    <source>
        <dbReference type="ARBA" id="ARBA00023136"/>
    </source>
</evidence>
<keyword evidence="11" id="KW-0067">ATP-binding</keyword>
<feature type="domain" description="Protein kinase" evidence="23">
    <location>
        <begin position="417"/>
        <end position="698"/>
    </location>
</feature>
<keyword evidence="2" id="KW-0723">Serine/threonine-protein kinase</keyword>
<feature type="signal peptide" evidence="22">
    <location>
        <begin position="1"/>
        <end position="18"/>
    </location>
</feature>
<dbReference type="FunFam" id="1.10.510.10:FF:000084">
    <property type="entry name" value="Wall-associated receptor kinase 2"/>
    <property type="match status" value="1"/>
</dbReference>
<dbReference type="SUPFAM" id="SSF57196">
    <property type="entry name" value="EGF/Laminin"/>
    <property type="match status" value="1"/>
</dbReference>
<evidence type="ECO:0000256" key="6">
    <source>
        <dbReference type="ARBA" id="ARBA00022692"/>
    </source>
</evidence>
<organism evidence="25 26">
    <name type="scientific">Hibiscus syriacus</name>
    <name type="common">Rose of Sharon</name>
    <dbReference type="NCBI Taxonomy" id="106335"/>
    <lineage>
        <taxon>Eukaryota</taxon>
        <taxon>Viridiplantae</taxon>
        <taxon>Streptophyta</taxon>
        <taxon>Embryophyta</taxon>
        <taxon>Tracheophyta</taxon>
        <taxon>Spermatophyta</taxon>
        <taxon>Magnoliopsida</taxon>
        <taxon>eudicotyledons</taxon>
        <taxon>Gunneridae</taxon>
        <taxon>Pentapetalae</taxon>
        <taxon>rosids</taxon>
        <taxon>malvids</taxon>
        <taxon>Malvales</taxon>
        <taxon>Malvaceae</taxon>
        <taxon>Malvoideae</taxon>
        <taxon>Hibiscus</taxon>
    </lineage>
</organism>
<evidence type="ECO:0000256" key="22">
    <source>
        <dbReference type="SAM" id="SignalP"/>
    </source>
</evidence>
<reference evidence="25" key="1">
    <citation type="submission" date="2019-09" db="EMBL/GenBank/DDBJ databases">
        <title>Draft genome information of white flower Hibiscus syriacus.</title>
        <authorList>
            <person name="Kim Y.-M."/>
        </authorList>
    </citation>
    <scope>NUCLEOTIDE SEQUENCE [LARGE SCALE GENOMIC DNA]</scope>
    <source>
        <strain evidence="25">YM2019G1</strain>
    </source>
</reference>
<dbReference type="InterPro" id="IPR018097">
    <property type="entry name" value="EGF_Ca-bd_CS"/>
</dbReference>
<feature type="compositionally biased region" description="Polar residues" evidence="20">
    <location>
        <begin position="713"/>
        <end position="732"/>
    </location>
</feature>
<dbReference type="Gene3D" id="3.30.200.20">
    <property type="entry name" value="Phosphorylase Kinase, domain 1"/>
    <property type="match status" value="1"/>
</dbReference>
<evidence type="ECO:0000256" key="11">
    <source>
        <dbReference type="ARBA" id="ARBA00022840"/>
    </source>
</evidence>
<evidence type="ECO:0000256" key="10">
    <source>
        <dbReference type="ARBA" id="ARBA00022777"/>
    </source>
</evidence>
<dbReference type="Pfam" id="PF13947">
    <property type="entry name" value="GUB_WAK_bind"/>
    <property type="match status" value="1"/>
</dbReference>
<dbReference type="SMART" id="SM00179">
    <property type="entry name" value="EGF_CA"/>
    <property type="match status" value="1"/>
</dbReference>
<dbReference type="PROSITE" id="PS01187">
    <property type="entry name" value="EGF_CA"/>
    <property type="match status" value="1"/>
</dbReference>
<dbReference type="SMART" id="SM00220">
    <property type="entry name" value="S_TKc"/>
    <property type="match status" value="1"/>
</dbReference>
<feature type="region of interest" description="Disordered" evidence="20">
    <location>
        <begin position="708"/>
        <end position="738"/>
    </location>
</feature>
<evidence type="ECO:0000256" key="8">
    <source>
        <dbReference type="ARBA" id="ARBA00022737"/>
    </source>
</evidence>
<keyword evidence="12 21" id="KW-1133">Transmembrane helix</keyword>
<sequence>MDPRTRLSVNILVSLVMAATVIPVTRTRVLHKNGCPSKCGNLNIPFPFGTKEGCFLNENFHINCSESATSSIAYLANTDFIVTDITMEGQLQILTTVARDCYDASGDQAIPQTTFLSPFSIYNVSSTRNKFTAIGCDTYAYLYGFIGNKSYTAGCMSICNRFEDLVNGSCSGFGCCQIQIPDGLKAVYVEAYSFKKHVNVSDFNRCSYAFIVEESGFRFSSDYVRSIPLDQKFPVSLDWLVSNETCDEAAKNPSYACHQSECYEPVIGSGYLCKCPDGFDGNPYLPEGCLDVDECKIWSPCDENAICYNLPGSFNCLCKGGYEGDGKRYGTGCSPIDEQGFPFLVIGLGVSIGLLVVILSISWTYWGLWKRKLIRQREQFFLQNGGIILRQEFSKLKGPVSAKIFTSEELKKATNNFHETRILGKGGQGTVYKGILQDHRVVAIKKSMIADRSQVEQFVNEVIVLSQVNHRNVVKLLGCCLETEVPLLVYEFISNGTLYQRLHCPGNASLSWECRLRIAAETAGALSYLHSAAYPPIIHRDVKSTNILLDEHYVAKVSDFGASRLVPLDQTQLTTLVQGTLGYLDPEYFQSSQLTEKSDVYSFGVVLAELLTGRKALSFLMPEEERNLAMQFVSALKKDRLFGIIDHHVLAEGNTTQIKEVSMLANRCLRVRGEDRPSMKEVAMELDSLRTMLKHPWMKNYSKETESLLGELSGTNSQSNKSSPSDYDSRQQIVLHGR</sequence>
<feature type="chain" id="PRO_5025327926" evidence="22">
    <location>
        <begin position="19"/>
        <end position="738"/>
    </location>
</feature>
<evidence type="ECO:0000256" key="21">
    <source>
        <dbReference type="SAM" id="Phobius"/>
    </source>
</evidence>
<dbReference type="InterPro" id="IPR024731">
    <property type="entry name" value="NELL2-like_EGF"/>
</dbReference>
<comment type="subcellular location">
    <subcellularLocation>
        <location evidence="1">Membrane</location>
        <topology evidence="1">Single-pass type I membrane protein</topology>
    </subcellularLocation>
</comment>
<dbReference type="GO" id="GO:0030247">
    <property type="term" value="F:polysaccharide binding"/>
    <property type="evidence" value="ECO:0007669"/>
    <property type="project" value="InterPro"/>
</dbReference>
<comment type="caution">
    <text evidence="19">Lacks conserved residue(s) required for the propagation of feature annotation.</text>
</comment>
<evidence type="ECO:0000256" key="18">
    <source>
        <dbReference type="ARBA" id="ARBA00058961"/>
    </source>
</evidence>
<evidence type="ECO:0000256" key="2">
    <source>
        <dbReference type="ARBA" id="ARBA00022527"/>
    </source>
</evidence>
<dbReference type="AlphaFoldDB" id="A0A6A3BFY9"/>
<evidence type="ECO:0000256" key="14">
    <source>
        <dbReference type="ARBA" id="ARBA00023157"/>
    </source>
</evidence>
<comment type="catalytic activity">
    <reaction evidence="16">
        <text>L-seryl-[protein] + ATP = O-phospho-L-seryl-[protein] + ADP + H(+)</text>
        <dbReference type="Rhea" id="RHEA:17989"/>
        <dbReference type="Rhea" id="RHEA-COMP:9863"/>
        <dbReference type="Rhea" id="RHEA-COMP:11604"/>
        <dbReference type="ChEBI" id="CHEBI:15378"/>
        <dbReference type="ChEBI" id="CHEBI:29999"/>
        <dbReference type="ChEBI" id="CHEBI:30616"/>
        <dbReference type="ChEBI" id="CHEBI:83421"/>
        <dbReference type="ChEBI" id="CHEBI:456216"/>
    </reaction>
</comment>
<dbReference type="InterPro" id="IPR000742">
    <property type="entry name" value="EGF"/>
</dbReference>
<proteinExistence type="predicted"/>
<dbReference type="Proteomes" id="UP000436088">
    <property type="component" value="Unassembled WGS sequence"/>
</dbReference>
<keyword evidence="26" id="KW-1185">Reference proteome</keyword>
<dbReference type="GO" id="GO:0005524">
    <property type="term" value="F:ATP binding"/>
    <property type="evidence" value="ECO:0007669"/>
    <property type="project" value="UniProtKB-KW"/>
</dbReference>
<dbReference type="Pfam" id="PF07714">
    <property type="entry name" value="PK_Tyr_Ser-Thr"/>
    <property type="match status" value="1"/>
</dbReference>
<dbReference type="PANTHER" id="PTHR27005">
    <property type="entry name" value="WALL-ASSOCIATED RECEPTOR KINASE-LIKE 21"/>
    <property type="match status" value="1"/>
</dbReference>
<evidence type="ECO:0000256" key="15">
    <source>
        <dbReference type="ARBA" id="ARBA00023180"/>
    </source>
</evidence>
<dbReference type="GO" id="GO:0005886">
    <property type="term" value="C:plasma membrane"/>
    <property type="evidence" value="ECO:0007669"/>
    <property type="project" value="TreeGrafter"/>
</dbReference>
<keyword evidence="8" id="KW-0677">Repeat</keyword>
<dbReference type="InterPro" id="IPR011009">
    <property type="entry name" value="Kinase-like_dom_sf"/>
</dbReference>
<keyword evidence="6 21" id="KW-0812">Transmembrane</keyword>
<dbReference type="InterPro" id="IPR001245">
    <property type="entry name" value="Ser-Thr/Tyr_kinase_cat_dom"/>
</dbReference>
<evidence type="ECO:0000256" key="17">
    <source>
        <dbReference type="ARBA" id="ARBA00047951"/>
    </source>
</evidence>
<evidence type="ECO:0000256" key="5">
    <source>
        <dbReference type="ARBA" id="ARBA00022679"/>
    </source>
</evidence>
<keyword evidence="7 22" id="KW-0732">Signal</keyword>
<evidence type="ECO:0000256" key="20">
    <source>
        <dbReference type="SAM" id="MobiDB-lite"/>
    </source>
</evidence>
<comment type="catalytic activity">
    <reaction evidence="17">
        <text>L-threonyl-[protein] + ATP = O-phospho-L-threonyl-[protein] + ADP + H(+)</text>
        <dbReference type="Rhea" id="RHEA:46608"/>
        <dbReference type="Rhea" id="RHEA-COMP:11060"/>
        <dbReference type="Rhea" id="RHEA-COMP:11605"/>
        <dbReference type="ChEBI" id="CHEBI:15378"/>
        <dbReference type="ChEBI" id="CHEBI:30013"/>
        <dbReference type="ChEBI" id="CHEBI:30616"/>
        <dbReference type="ChEBI" id="CHEBI:61977"/>
        <dbReference type="ChEBI" id="CHEBI:456216"/>
    </reaction>
</comment>
<keyword evidence="3 19" id="KW-0245">EGF-like domain</keyword>
<dbReference type="InterPro" id="IPR001881">
    <property type="entry name" value="EGF-like_Ca-bd_dom"/>
</dbReference>
<evidence type="ECO:0000256" key="3">
    <source>
        <dbReference type="ARBA" id="ARBA00022536"/>
    </source>
</evidence>
<dbReference type="GO" id="GO:0005509">
    <property type="term" value="F:calcium ion binding"/>
    <property type="evidence" value="ECO:0007669"/>
    <property type="project" value="InterPro"/>
</dbReference>
<dbReference type="GO" id="GO:0007166">
    <property type="term" value="P:cell surface receptor signaling pathway"/>
    <property type="evidence" value="ECO:0007669"/>
    <property type="project" value="InterPro"/>
</dbReference>
<keyword evidence="14" id="KW-1015">Disulfide bond</keyword>
<accession>A0A6A3BFY9</accession>
<dbReference type="GO" id="GO:0004674">
    <property type="term" value="F:protein serine/threonine kinase activity"/>
    <property type="evidence" value="ECO:0007669"/>
    <property type="project" value="UniProtKB-KW"/>
</dbReference>
<dbReference type="FunFam" id="2.10.25.10:FF:000038">
    <property type="entry name" value="Fibrillin 2"/>
    <property type="match status" value="1"/>
</dbReference>
<dbReference type="SMART" id="SM00181">
    <property type="entry name" value="EGF"/>
    <property type="match status" value="2"/>
</dbReference>
<dbReference type="Gene3D" id="1.10.510.10">
    <property type="entry name" value="Transferase(Phosphotransferase) domain 1"/>
    <property type="match status" value="1"/>
</dbReference>
<dbReference type="Pfam" id="PF12947">
    <property type="entry name" value="EGF_3"/>
    <property type="match status" value="1"/>
</dbReference>
<keyword evidence="15" id="KW-0325">Glycoprotein</keyword>
<evidence type="ECO:0000256" key="16">
    <source>
        <dbReference type="ARBA" id="ARBA00047558"/>
    </source>
</evidence>
<dbReference type="PANTHER" id="PTHR27005:SF481">
    <property type="entry name" value="WALL-ASSOCIATED RECEPTOR KINASE-LIKE 16"/>
    <property type="match status" value="1"/>
</dbReference>
<dbReference type="CDD" id="cd00054">
    <property type="entry name" value="EGF_CA"/>
    <property type="match status" value="1"/>
</dbReference>
<dbReference type="InterPro" id="IPR045274">
    <property type="entry name" value="WAK-like"/>
</dbReference>
<dbReference type="PROSITE" id="PS00108">
    <property type="entry name" value="PROTEIN_KINASE_ST"/>
    <property type="match status" value="1"/>
</dbReference>
<gene>
    <name evidence="25" type="ORF">F3Y22_tig00110198pilonHSYRG00186</name>
</gene>
<dbReference type="InterPro" id="IPR000152">
    <property type="entry name" value="EGF-type_Asp/Asn_hydroxyl_site"/>
</dbReference>
<evidence type="ECO:0000313" key="25">
    <source>
        <dbReference type="EMBL" id="KAE8714328.1"/>
    </source>
</evidence>
<dbReference type="Gene3D" id="2.90.20.10">
    <property type="entry name" value="Plasmodium vivax P25 domain"/>
    <property type="match status" value="1"/>
</dbReference>
<dbReference type="InterPro" id="IPR000719">
    <property type="entry name" value="Prot_kinase_dom"/>
</dbReference>
<feature type="domain" description="EGF-like" evidence="24">
    <location>
        <begin position="291"/>
        <end position="325"/>
    </location>
</feature>
<dbReference type="PROSITE" id="PS00010">
    <property type="entry name" value="ASX_HYDROXYL"/>
    <property type="match status" value="1"/>
</dbReference>
<evidence type="ECO:0000256" key="12">
    <source>
        <dbReference type="ARBA" id="ARBA00022989"/>
    </source>
</evidence>
<evidence type="ECO:0000256" key="4">
    <source>
        <dbReference type="ARBA" id="ARBA00022553"/>
    </source>
</evidence>
<dbReference type="PROSITE" id="PS50026">
    <property type="entry name" value="EGF_3"/>
    <property type="match status" value="1"/>
</dbReference>
<dbReference type="PROSITE" id="PS50011">
    <property type="entry name" value="PROTEIN_KINASE_DOM"/>
    <property type="match status" value="1"/>
</dbReference>
<evidence type="ECO:0000256" key="19">
    <source>
        <dbReference type="PROSITE-ProRule" id="PRU00076"/>
    </source>
</evidence>
<evidence type="ECO:0000256" key="9">
    <source>
        <dbReference type="ARBA" id="ARBA00022741"/>
    </source>
</evidence>
<dbReference type="SUPFAM" id="SSF56112">
    <property type="entry name" value="Protein kinase-like (PK-like)"/>
    <property type="match status" value="1"/>
</dbReference>
<evidence type="ECO:0000313" key="26">
    <source>
        <dbReference type="Proteomes" id="UP000436088"/>
    </source>
</evidence>
<dbReference type="EMBL" id="VEPZ02000872">
    <property type="protein sequence ID" value="KAE8714328.1"/>
    <property type="molecule type" value="Genomic_DNA"/>
</dbReference>
<keyword evidence="9" id="KW-0547">Nucleotide-binding</keyword>
<evidence type="ECO:0000256" key="7">
    <source>
        <dbReference type="ARBA" id="ARBA00022729"/>
    </source>
</evidence>
<dbReference type="InterPro" id="IPR008271">
    <property type="entry name" value="Ser/Thr_kinase_AS"/>
</dbReference>
<dbReference type="CDD" id="cd14066">
    <property type="entry name" value="STKc_IRAK"/>
    <property type="match status" value="1"/>
</dbReference>
<evidence type="ECO:0000259" key="23">
    <source>
        <dbReference type="PROSITE" id="PS50011"/>
    </source>
</evidence>
<dbReference type="FunFam" id="3.30.200.20:FF:000043">
    <property type="entry name" value="Wall-associated receptor kinase 2"/>
    <property type="match status" value="1"/>
</dbReference>
<keyword evidence="5" id="KW-0808">Transferase</keyword>
<evidence type="ECO:0000256" key="1">
    <source>
        <dbReference type="ARBA" id="ARBA00004479"/>
    </source>
</evidence>
<comment type="caution">
    <text evidence="25">The sequence shown here is derived from an EMBL/GenBank/DDBJ whole genome shotgun (WGS) entry which is preliminary data.</text>
</comment>
<feature type="transmembrane region" description="Helical" evidence="21">
    <location>
        <begin position="343"/>
        <end position="368"/>
    </location>
</feature>
<dbReference type="InterPro" id="IPR025287">
    <property type="entry name" value="WAK_GUB"/>
</dbReference>
<keyword evidence="4" id="KW-0597">Phosphoprotein</keyword>
<keyword evidence="10" id="KW-0418">Kinase</keyword>